<dbReference type="Pfam" id="PF00004">
    <property type="entry name" value="AAA"/>
    <property type="match status" value="1"/>
</dbReference>
<dbReference type="STRING" id="478820.A0A196SE58"/>
<dbReference type="GO" id="GO:0005524">
    <property type="term" value="F:ATP binding"/>
    <property type="evidence" value="ECO:0007669"/>
    <property type="project" value="UniProtKB-KW"/>
</dbReference>
<dbReference type="GO" id="GO:0016887">
    <property type="term" value="F:ATP hydrolysis activity"/>
    <property type="evidence" value="ECO:0007669"/>
    <property type="project" value="InterPro"/>
</dbReference>
<dbReference type="InterPro" id="IPR003959">
    <property type="entry name" value="ATPase_AAA_core"/>
</dbReference>
<dbReference type="Gene3D" id="1.10.8.60">
    <property type="match status" value="2"/>
</dbReference>
<organism evidence="4 5">
    <name type="scientific">Blastocystis sp. subtype 1 (strain ATCC 50177 / NandII)</name>
    <dbReference type="NCBI Taxonomy" id="478820"/>
    <lineage>
        <taxon>Eukaryota</taxon>
        <taxon>Sar</taxon>
        <taxon>Stramenopiles</taxon>
        <taxon>Bigyra</taxon>
        <taxon>Opalozoa</taxon>
        <taxon>Opalinata</taxon>
        <taxon>Blastocystidae</taxon>
        <taxon>Blastocystis</taxon>
    </lineage>
</organism>
<evidence type="ECO:0000313" key="5">
    <source>
        <dbReference type="Proteomes" id="UP000078348"/>
    </source>
</evidence>
<dbReference type="Gene3D" id="3.40.50.300">
    <property type="entry name" value="P-loop containing nucleotide triphosphate hydrolases"/>
    <property type="match status" value="2"/>
</dbReference>
<keyword evidence="5" id="KW-1185">Reference proteome</keyword>
<accession>A0A196SE58</accession>
<dbReference type="Pfam" id="PF17862">
    <property type="entry name" value="AAA_lid_3"/>
    <property type="match status" value="1"/>
</dbReference>
<dbReference type="OrthoDB" id="5421at2759"/>
<dbReference type="SUPFAM" id="SSF52540">
    <property type="entry name" value="P-loop containing nucleoside triphosphate hydrolases"/>
    <property type="match status" value="2"/>
</dbReference>
<dbReference type="PANTHER" id="PTHR23077">
    <property type="entry name" value="AAA-FAMILY ATPASE"/>
    <property type="match status" value="1"/>
</dbReference>
<dbReference type="EMBL" id="LXWW01000149">
    <property type="protein sequence ID" value="OAO15345.1"/>
    <property type="molecule type" value="Genomic_DNA"/>
</dbReference>
<dbReference type="AlphaFoldDB" id="A0A196SE58"/>
<dbReference type="SMART" id="SM00382">
    <property type="entry name" value="AAA"/>
    <property type="match status" value="2"/>
</dbReference>
<reference evidence="4 5" key="1">
    <citation type="submission" date="2016-05" db="EMBL/GenBank/DDBJ databases">
        <title>Nuclear genome of Blastocystis sp. subtype 1 NandII.</title>
        <authorList>
            <person name="Gentekaki E."/>
            <person name="Curtis B."/>
            <person name="Stairs C."/>
            <person name="Eme L."/>
            <person name="Herman E."/>
            <person name="Klimes V."/>
            <person name="Arias M.C."/>
            <person name="Elias M."/>
            <person name="Hilliou F."/>
            <person name="Klute M."/>
            <person name="Malik S.-B."/>
            <person name="Pightling A."/>
            <person name="Rachubinski R."/>
            <person name="Salas D."/>
            <person name="Schlacht A."/>
            <person name="Suga H."/>
            <person name="Archibald J."/>
            <person name="Ball S.G."/>
            <person name="Clark G."/>
            <person name="Dacks J."/>
            <person name="Van Der Giezen M."/>
            <person name="Tsaousis A."/>
            <person name="Roger A."/>
        </authorList>
    </citation>
    <scope>NUCLEOTIDE SEQUENCE [LARGE SCALE GENOMIC DNA]</scope>
    <source>
        <strain evidence="5">ATCC 50177 / NandII</strain>
    </source>
</reference>
<proteinExistence type="predicted"/>
<feature type="domain" description="AAA+ ATPase" evidence="3">
    <location>
        <begin position="268"/>
        <end position="409"/>
    </location>
</feature>
<sequence>MAVGGNEAVFCKGLVVVGNAGSGKTTFLQHLKTTVEEQACRIHKSALFMSTTSFAFSDPVAAVEENAFVWWRGFMDRNLGLFCIDDVDEASVTKDFLHLLDVCFSRGIIVVVAVSALSVIPSFLRKDDFFNHTLVLRSPTEEERAVVFRDLLSQWVEETAMPQLVRFSAGFVYRDLFNLSKQLVMKAFRVGMTRRGEVSSDRHVLAAAEIDEVLRGFTPSSLVGFDVRKSEQGLESIGGYERQKQQLLSLLSLAAKQPAQLKKFHLSPVAGILLYGPTGCGKTSIVPAVIGEMKSYYLYIESPSLFSKYFSETENNIRSVFALARAVAPCVVVFDQLEVLAGKRKVNESAKDGGFNERIVTTLLTELDGVDQTNAGVTVIGIVNDLEQLDDAVIRPGRLGTHIYMGKPSQEDREGIIRVVTRKMPLAEDVRADALAERMEGRSGAEVKFLCMEAGILAMQDATNSDQTVKQAHFERALSSLR</sequence>
<evidence type="ECO:0000259" key="3">
    <source>
        <dbReference type="SMART" id="SM00382"/>
    </source>
</evidence>
<feature type="domain" description="AAA+ ATPase" evidence="3">
    <location>
        <begin position="10"/>
        <end position="140"/>
    </location>
</feature>
<dbReference type="Proteomes" id="UP000078348">
    <property type="component" value="Unassembled WGS sequence"/>
</dbReference>
<dbReference type="InterPro" id="IPR027417">
    <property type="entry name" value="P-loop_NTPase"/>
</dbReference>
<dbReference type="InterPro" id="IPR003593">
    <property type="entry name" value="AAA+_ATPase"/>
</dbReference>
<evidence type="ECO:0000256" key="1">
    <source>
        <dbReference type="ARBA" id="ARBA00022741"/>
    </source>
</evidence>
<dbReference type="InterPro" id="IPR050168">
    <property type="entry name" value="AAA_ATPase_domain"/>
</dbReference>
<keyword evidence="1" id="KW-0547">Nucleotide-binding</keyword>
<dbReference type="PANTHER" id="PTHR23077:SF171">
    <property type="entry name" value="NUCLEAR VALOSIN-CONTAINING PROTEIN-LIKE"/>
    <property type="match status" value="1"/>
</dbReference>
<dbReference type="InterPro" id="IPR041569">
    <property type="entry name" value="AAA_lid_3"/>
</dbReference>
<protein>
    <submittedName>
        <fullName evidence="4">CdcH protein</fullName>
    </submittedName>
</protein>
<evidence type="ECO:0000256" key="2">
    <source>
        <dbReference type="ARBA" id="ARBA00022840"/>
    </source>
</evidence>
<evidence type="ECO:0000313" key="4">
    <source>
        <dbReference type="EMBL" id="OAO15345.1"/>
    </source>
</evidence>
<gene>
    <name evidence="4" type="ORF">AV274_2933</name>
</gene>
<comment type="caution">
    <text evidence="4">The sequence shown here is derived from an EMBL/GenBank/DDBJ whole genome shotgun (WGS) entry which is preliminary data.</text>
</comment>
<name>A0A196SE58_BLAHN</name>
<keyword evidence="2" id="KW-0067">ATP-binding</keyword>